<dbReference type="AlphaFoldDB" id="A0A059KNW7"/>
<gene>
    <name evidence="2" type="ORF">X805_12130</name>
</gene>
<comment type="caution">
    <text evidence="2">The sequence shown here is derived from an EMBL/GenBank/DDBJ whole genome shotgun (WGS) entry which is preliminary data.</text>
</comment>
<evidence type="ECO:0000313" key="3">
    <source>
        <dbReference type="Proteomes" id="UP000026714"/>
    </source>
</evidence>
<evidence type="ECO:0000313" key="2">
    <source>
        <dbReference type="EMBL" id="KDB53177.1"/>
    </source>
</evidence>
<sequence>MTRLLSPARCRALGACLATALIAGCGGGHDDDRFDVRAGLRNLMTQPRALTLTGASGTVSYTLTLANTPQQAGAYARTGAVGARSELVSRLWVSAASIDTVSTLIHLDSDGLAFGSTDGSGRCTDISSTPTSALPTAALRTQSGPQAVHEEYDGCSASATRLGQAASSWRLVGEDNDRWTMLCVQSVRITSVSMVVGALTEHCHEIASDGTIGARARATVTLSSGTALTMKNY</sequence>
<dbReference type="RefSeq" id="WP_037479488.1">
    <property type="nucleotide sequence ID" value="NZ_AZRA01000028.1"/>
</dbReference>
<organism evidence="2 3">
    <name type="scientific">Sphaerotilus natans subsp. natans DSM 6575</name>
    <dbReference type="NCBI Taxonomy" id="1286631"/>
    <lineage>
        <taxon>Bacteria</taxon>
        <taxon>Pseudomonadati</taxon>
        <taxon>Pseudomonadota</taxon>
        <taxon>Betaproteobacteria</taxon>
        <taxon>Burkholderiales</taxon>
        <taxon>Sphaerotilaceae</taxon>
        <taxon>Sphaerotilus</taxon>
    </lineage>
</organism>
<keyword evidence="3" id="KW-1185">Reference proteome</keyword>
<evidence type="ECO:0000256" key="1">
    <source>
        <dbReference type="SAM" id="SignalP"/>
    </source>
</evidence>
<dbReference type="Proteomes" id="UP000026714">
    <property type="component" value="Unassembled WGS sequence"/>
</dbReference>
<evidence type="ECO:0008006" key="4">
    <source>
        <dbReference type="Google" id="ProtNLM"/>
    </source>
</evidence>
<reference evidence="2 3" key="1">
    <citation type="journal article" date="2014" name="FEMS Microbiol. Ecol.">
        <title>Sphaerotilus natans encrusted with nanoball-shaped Fe(III) oxide minerals formed by nitrate-reducing mixotrophic Fe(II) oxidation.</title>
        <authorList>
            <person name="Park S."/>
            <person name="Kim D.H."/>
            <person name="Lee J.H."/>
            <person name="Hur H.G."/>
        </authorList>
    </citation>
    <scope>NUCLEOTIDE SEQUENCE [LARGE SCALE GENOMIC DNA]</scope>
    <source>
        <strain evidence="2 3">DSM 6575</strain>
    </source>
</reference>
<feature type="chain" id="PRO_5001575951" description="Lipoprotein" evidence="1">
    <location>
        <begin position="21"/>
        <end position="233"/>
    </location>
</feature>
<keyword evidence="1" id="KW-0732">Signal</keyword>
<proteinExistence type="predicted"/>
<dbReference type="EMBL" id="AZRA01000028">
    <property type="protein sequence ID" value="KDB53177.1"/>
    <property type="molecule type" value="Genomic_DNA"/>
</dbReference>
<accession>A0A059KNW7</accession>
<name>A0A059KNW7_9BURK</name>
<dbReference type="PROSITE" id="PS51257">
    <property type="entry name" value="PROKAR_LIPOPROTEIN"/>
    <property type="match status" value="1"/>
</dbReference>
<protein>
    <recommendedName>
        <fullName evidence="4">Lipoprotein</fullName>
    </recommendedName>
</protein>
<feature type="signal peptide" evidence="1">
    <location>
        <begin position="1"/>
        <end position="20"/>
    </location>
</feature>